<organism evidence="3 4">
    <name type="scientific">Pleurotus ostreatus (strain PC15)</name>
    <name type="common">Oyster mushroom</name>
    <dbReference type="NCBI Taxonomy" id="1137138"/>
    <lineage>
        <taxon>Eukaryota</taxon>
        <taxon>Fungi</taxon>
        <taxon>Dikarya</taxon>
        <taxon>Basidiomycota</taxon>
        <taxon>Agaricomycotina</taxon>
        <taxon>Agaricomycetes</taxon>
        <taxon>Agaricomycetidae</taxon>
        <taxon>Agaricales</taxon>
        <taxon>Pleurotineae</taxon>
        <taxon>Pleurotaceae</taxon>
        <taxon>Pleurotus</taxon>
    </lineage>
</organism>
<evidence type="ECO:0000256" key="1">
    <source>
        <dbReference type="SAM" id="MobiDB-lite"/>
    </source>
</evidence>
<accession>A0A067ND22</accession>
<evidence type="ECO:0000313" key="4">
    <source>
        <dbReference type="Proteomes" id="UP000027073"/>
    </source>
</evidence>
<keyword evidence="2" id="KW-0732">Signal</keyword>
<dbReference type="Proteomes" id="UP000027073">
    <property type="component" value="Unassembled WGS sequence"/>
</dbReference>
<protein>
    <submittedName>
        <fullName evidence="3">Uncharacterized protein</fullName>
    </submittedName>
</protein>
<dbReference type="STRING" id="1137138.A0A067ND22"/>
<dbReference type="OrthoDB" id="5420143at2759"/>
<dbReference type="VEuPathDB" id="FungiDB:PLEOSDRAFT_1110141"/>
<evidence type="ECO:0000256" key="2">
    <source>
        <dbReference type="SAM" id="SignalP"/>
    </source>
</evidence>
<feature type="region of interest" description="Disordered" evidence="1">
    <location>
        <begin position="122"/>
        <end position="151"/>
    </location>
</feature>
<gene>
    <name evidence="3" type="ORF">PLEOSDRAFT_1110141</name>
</gene>
<dbReference type="AlphaFoldDB" id="A0A067ND22"/>
<proteinExistence type="predicted"/>
<feature type="signal peptide" evidence="2">
    <location>
        <begin position="1"/>
        <end position="17"/>
    </location>
</feature>
<name>A0A067ND22_PLEO1</name>
<sequence>MFIKLYLLACLSTLIAALQVEPLRNAHSLGTVELRWWYEFPDFYRFDNLSILLHHPSIASDFAILANQAERDSPMNISLPLVPAQLSPILVESLDGYTLRATEVGNTTHEFAVSPPFAIGAAEAGSSPPASSPAPGASSGTGTGTAAQGRTTNVGTRDMVCRGGVRWTIAAAAAMGLEWVF</sequence>
<feature type="compositionally biased region" description="Low complexity" evidence="1">
    <location>
        <begin position="122"/>
        <end position="147"/>
    </location>
</feature>
<evidence type="ECO:0000313" key="3">
    <source>
        <dbReference type="EMBL" id="KDQ22027.1"/>
    </source>
</evidence>
<dbReference type="InParanoid" id="A0A067ND22"/>
<dbReference type="EMBL" id="KL198015">
    <property type="protein sequence ID" value="KDQ22027.1"/>
    <property type="molecule type" value="Genomic_DNA"/>
</dbReference>
<dbReference type="HOGENOM" id="CLU_107694_0_0_1"/>
<reference evidence="4" key="1">
    <citation type="journal article" date="2014" name="Proc. Natl. Acad. Sci. U.S.A.">
        <title>Extensive sampling of basidiomycete genomes demonstrates inadequacy of the white-rot/brown-rot paradigm for wood decay fungi.</title>
        <authorList>
            <person name="Riley R."/>
            <person name="Salamov A.A."/>
            <person name="Brown D.W."/>
            <person name="Nagy L.G."/>
            <person name="Floudas D."/>
            <person name="Held B.W."/>
            <person name="Levasseur A."/>
            <person name="Lombard V."/>
            <person name="Morin E."/>
            <person name="Otillar R."/>
            <person name="Lindquist E.A."/>
            <person name="Sun H."/>
            <person name="LaButti K.M."/>
            <person name="Schmutz J."/>
            <person name="Jabbour D."/>
            <person name="Luo H."/>
            <person name="Baker S.E."/>
            <person name="Pisabarro A.G."/>
            <person name="Walton J.D."/>
            <person name="Blanchette R.A."/>
            <person name="Henrissat B."/>
            <person name="Martin F."/>
            <person name="Cullen D."/>
            <person name="Hibbett D.S."/>
            <person name="Grigoriev I.V."/>
        </authorList>
    </citation>
    <scope>NUCLEOTIDE SEQUENCE [LARGE SCALE GENOMIC DNA]</scope>
    <source>
        <strain evidence="4">PC15</strain>
    </source>
</reference>
<feature type="chain" id="PRO_5001646504" evidence="2">
    <location>
        <begin position="18"/>
        <end position="181"/>
    </location>
</feature>